<dbReference type="PANTHER" id="PTHR46413:SF1">
    <property type="entry name" value="HEAVY METAL-ASSOCIATED ISOPRENYLATED PLANT PROTEIN 6"/>
    <property type="match status" value="1"/>
</dbReference>
<dbReference type="PROSITE" id="PS50846">
    <property type="entry name" value="HMA_2"/>
    <property type="match status" value="2"/>
</dbReference>
<evidence type="ECO:0000313" key="4">
    <source>
        <dbReference type="Proteomes" id="UP001189122"/>
    </source>
</evidence>
<evidence type="ECO:0000256" key="1">
    <source>
        <dbReference type="SAM" id="MobiDB-lite"/>
    </source>
</evidence>
<dbReference type="InterPro" id="IPR006121">
    <property type="entry name" value="HMA_dom"/>
</dbReference>
<feature type="domain" description="HMA" evidence="2">
    <location>
        <begin position="1"/>
        <end position="55"/>
    </location>
</feature>
<feature type="region of interest" description="Disordered" evidence="1">
    <location>
        <begin position="156"/>
        <end position="199"/>
    </location>
</feature>
<dbReference type="Gene3D" id="3.30.70.100">
    <property type="match status" value="2"/>
</dbReference>
<dbReference type="CDD" id="cd00371">
    <property type="entry name" value="HMA"/>
    <property type="match status" value="2"/>
</dbReference>
<evidence type="ECO:0000313" key="3">
    <source>
        <dbReference type="EMBL" id="CAA2634377.1"/>
    </source>
</evidence>
<dbReference type="GO" id="GO:0046872">
    <property type="term" value="F:metal ion binding"/>
    <property type="evidence" value="ECO:0007669"/>
    <property type="project" value="InterPro"/>
</dbReference>
<dbReference type="PANTHER" id="PTHR46413">
    <property type="entry name" value="HEAVY METAL-ASSOCIATED ISOPRENYLATED PLANT PROTEIN 6"/>
    <property type="match status" value="1"/>
</dbReference>
<feature type="compositionally biased region" description="Basic and acidic residues" evidence="1">
    <location>
        <begin position="250"/>
        <end position="263"/>
    </location>
</feature>
<dbReference type="AlphaFoldDB" id="A0A7I8JUS6"/>
<organism evidence="3">
    <name type="scientific">Spirodela intermedia</name>
    <name type="common">Intermediate duckweed</name>
    <dbReference type="NCBI Taxonomy" id="51605"/>
    <lineage>
        <taxon>Eukaryota</taxon>
        <taxon>Viridiplantae</taxon>
        <taxon>Streptophyta</taxon>
        <taxon>Embryophyta</taxon>
        <taxon>Tracheophyta</taxon>
        <taxon>Spermatophyta</taxon>
        <taxon>Magnoliopsida</taxon>
        <taxon>Liliopsida</taxon>
        <taxon>Araceae</taxon>
        <taxon>Lemnoideae</taxon>
        <taxon>Spirodela</taxon>
    </lineage>
</organism>
<reference evidence="3 4" key="1">
    <citation type="submission" date="2019-12" db="EMBL/GenBank/DDBJ databases">
        <authorList>
            <person name="Scholz U."/>
            <person name="Mascher M."/>
            <person name="Fiebig A."/>
        </authorList>
    </citation>
    <scope>NUCLEOTIDE SEQUENCE</scope>
</reference>
<dbReference type="EMBL" id="LR743605">
    <property type="protein sequence ID" value="CAA2634377.1"/>
    <property type="molecule type" value="Genomic_DNA"/>
</dbReference>
<dbReference type="InterPro" id="IPR044594">
    <property type="entry name" value="HIPP01/3/5/6"/>
</dbReference>
<gene>
    <name evidence="3" type="ORF">SI7747_18019790</name>
</gene>
<dbReference type="EMBL" id="CACRZD030000018">
    <property type="protein sequence ID" value="CAA6673373.1"/>
    <property type="molecule type" value="Genomic_DNA"/>
</dbReference>
<protein>
    <recommendedName>
        <fullName evidence="2">HMA domain-containing protein</fullName>
    </recommendedName>
</protein>
<dbReference type="Proteomes" id="UP001189122">
    <property type="component" value="Unassembled WGS sequence"/>
</dbReference>
<proteinExistence type="predicted"/>
<feature type="domain" description="HMA" evidence="2">
    <location>
        <begin position="94"/>
        <end position="161"/>
    </location>
</feature>
<feature type="region of interest" description="Disordered" evidence="1">
    <location>
        <begin position="225"/>
        <end position="263"/>
    </location>
</feature>
<keyword evidence="4" id="KW-1185">Reference proteome</keyword>
<accession>A0A7I8JUS6</accession>
<name>A0A7I8JUS6_SPIIN</name>
<dbReference type="Pfam" id="PF00403">
    <property type="entry name" value="HMA"/>
    <property type="match status" value="2"/>
</dbReference>
<feature type="compositionally biased region" description="Basic and acidic residues" evidence="1">
    <location>
        <begin position="63"/>
        <end position="91"/>
    </location>
</feature>
<dbReference type="InterPro" id="IPR036163">
    <property type="entry name" value="HMA_dom_sf"/>
</dbReference>
<feature type="region of interest" description="Disordered" evidence="1">
    <location>
        <begin position="59"/>
        <end position="93"/>
    </location>
</feature>
<feature type="compositionally biased region" description="Basic and acidic residues" evidence="1">
    <location>
        <begin position="162"/>
        <end position="194"/>
    </location>
</feature>
<feature type="compositionally biased region" description="Low complexity" evidence="1">
    <location>
        <begin position="225"/>
        <end position="246"/>
    </location>
</feature>
<dbReference type="SUPFAM" id="SSF55008">
    <property type="entry name" value="HMA, heavy metal-associated domain"/>
    <property type="match status" value="2"/>
</dbReference>
<evidence type="ECO:0000259" key="2">
    <source>
        <dbReference type="PROSITE" id="PS50846"/>
    </source>
</evidence>
<sequence length="263" mass="28676">MHCEGCARKVRHAIKGFEGVESVLTDCPSSKLTVVGKVDPWKVRDRVESKTHKTVALISPNVPKKEEKPKEEKKGGDEKGEKKADDKKSKEPVVSTVTLHVRFHCEGCVQRIERIIAKVNGVEAVVIDRKKEEVTVKGTMDAKALPEYLKQKLKRSVSVVGPKKDDGGGEKKKEGGGEKKKEEGGGGEKKKEEGGGAAKAVAEANKMEFHGLGGFGFTLLLSTVTTSTRSTPRSTSATRTLTPAPSCERVGVERRKRESEREM</sequence>